<feature type="region of interest" description="Disordered" evidence="6">
    <location>
        <begin position="91"/>
        <end position="111"/>
    </location>
</feature>
<feature type="compositionally biased region" description="Low complexity" evidence="6">
    <location>
        <begin position="180"/>
        <end position="194"/>
    </location>
</feature>
<sequence length="652" mass="72803">MDGREELPAAVLLQVAHDMAVARQPISFDPVLPVASPAPSHNDRSNTVTDIAASLDKAVRACTNCVRAKARCSPSVHTDGKCERCHRMKKECKPSPPVRKRRAATKSSGHNKVEKLEEKLDGLVALLKSATQGAPGSLNASSINSALEELMPSAPDNEANPNRSRDVDRSRAAGREPTEDPFTPTTSSSSRTGTINQQPFVIHPYLEPSAEEAELYVDRFHNQFLANLPFFTVSSLMTAQQLRLESPLLWLSIMTVGSTRSIQQIGLSNEVRSIFGREAYVKGTRNMDFLLAVLVYTAWDRHYCLDKPISTSLIQLSIAILYDMGLDKLPPQDPGLALAYELKGASRPSQLTLAPAMEERRALLGCFLISTVPPSWRKGETLRWTPYFDECVRVLEEQKELETDILLAQLVKLRLIAENAMGYPDLSTASTKPQATAYLKLLQTQMRNFKSNIPPELGGNTAVVEISLLIIYYDHAEVLLLELHNTEFMVYSIALSPVADTFPGQSSQRFECMYACLQAVKSWVDTFFMLQPIEYVGLSSLMYANMMRCFVGFYRLSTYDHPEWDRALLHESVNVSWVLEEASERFGRVKEMAGLDPDTSQAQDSFSIMASKLRSMKTSWDAMVTSTAPLFSPLSLDELESFSNEFLTSWNW</sequence>
<dbReference type="Gene3D" id="4.10.240.10">
    <property type="entry name" value="Zn(2)-C6 fungal-type DNA-binding domain"/>
    <property type="match status" value="1"/>
</dbReference>
<keyword evidence="5" id="KW-0539">Nucleus</keyword>
<evidence type="ECO:0000256" key="3">
    <source>
        <dbReference type="ARBA" id="ARBA00023125"/>
    </source>
</evidence>
<evidence type="ECO:0000256" key="5">
    <source>
        <dbReference type="ARBA" id="ARBA00023242"/>
    </source>
</evidence>
<dbReference type="GO" id="GO:0000981">
    <property type="term" value="F:DNA-binding transcription factor activity, RNA polymerase II-specific"/>
    <property type="evidence" value="ECO:0007669"/>
    <property type="project" value="InterPro"/>
</dbReference>
<dbReference type="CDD" id="cd00067">
    <property type="entry name" value="GAL4"/>
    <property type="match status" value="1"/>
</dbReference>
<dbReference type="InterPro" id="IPR036864">
    <property type="entry name" value="Zn2-C6_fun-type_DNA-bd_sf"/>
</dbReference>
<reference evidence="7" key="1">
    <citation type="submission" date="2023-03" db="EMBL/GenBank/DDBJ databases">
        <title>Near-Complete genome sequence of Lipomyces tetrasporous NRRL Y-64009, an oleaginous yeast capable of growing on lignocellulosic hydrolysates.</title>
        <authorList>
            <consortium name="Lawrence Berkeley National Laboratory"/>
            <person name="Jagtap S.S."/>
            <person name="Liu J.-J."/>
            <person name="Walukiewicz H.E."/>
            <person name="Pangilinan J."/>
            <person name="Lipzen A."/>
            <person name="Ahrendt S."/>
            <person name="Koriabine M."/>
            <person name="Cobaugh K."/>
            <person name="Salamov A."/>
            <person name="Yoshinaga Y."/>
            <person name="Ng V."/>
            <person name="Daum C."/>
            <person name="Grigoriev I.V."/>
            <person name="Slininger P.J."/>
            <person name="Dien B.S."/>
            <person name="Jin Y.-S."/>
            <person name="Rao C.V."/>
        </authorList>
    </citation>
    <scope>NUCLEOTIDE SEQUENCE</scope>
    <source>
        <strain evidence="7">NRRL Y-64009</strain>
    </source>
</reference>
<evidence type="ECO:0000313" key="8">
    <source>
        <dbReference type="Proteomes" id="UP001217417"/>
    </source>
</evidence>
<protein>
    <submittedName>
        <fullName evidence="7">Fungal transcriptional regulatory protein, N-terminal</fullName>
    </submittedName>
</protein>
<evidence type="ECO:0000256" key="6">
    <source>
        <dbReference type="SAM" id="MobiDB-lite"/>
    </source>
</evidence>
<dbReference type="CDD" id="cd12148">
    <property type="entry name" value="fungal_TF_MHR"/>
    <property type="match status" value="1"/>
</dbReference>
<dbReference type="GO" id="GO:0008270">
    <property type="term" value="F:zinc ion binding"/>
    <property type="evidence" value="ECO:0007669"/>
    <property type="project" value="InterPro"/>
</dbReference>
<dbReference type="SUPFAM" id="SSF57701">
    <property type="entry name" value="Zn2/Cys6 DNA-binding domain"/>
    <property type="match status" value="1"/>
</dbReference>
<proteinExistence type="predicted"/>
<evidence type="ECO:0000256" key="4">
    <source>
        <dbReference type="ARBA" id="ARBA00023163"/>
    </source>
</evidence>
<keyword evidence="4" id="KW-0804">Transcription</keyword>
<comment type="subcellular location">
    <subcellularLocation>
        <location evidence="1">Nucleus</location>
    </subcellularLocation>
</comment>
<evidence type="ECO:0000313" key="7">
    <source>
        <dbReference type="EMBL" id="KAJ8096588.1"/>
    </source>
</evidence>
<dbReference type="PANTHER" id="PTHR31845">
    <property type="entry name" value="FINGER DOMAIN PROTEIN, PUTATIVE-RELATED"/>
    <property type="match status" value="1"/>
</dbReference>
<feature type="region of interest" description="Disordered" evidence="6">
    <location>
        <begin position="152"/>
        <end position="194"/>
    </location>
</feature>
<accession>A0AAD7QK78</accession>
<comment type="caution">
    <text evidence="7">The sequence shown here is derived from an EMBL/GenBank/DDBJ whole genome shotgun (WGS) entry which is preliminary data.</text>
</comment>
<dbReference type="GO" id="GO:0000976">
    <property type="term" value="F:transcription cis-regulatory region binding"/>
    <property type="evidence" value="ECO:0007669"/>
    <property type="project" value="TreeGrafter"/>
</dbReference>
<organism evidence="7 8">
    <name type="scientific">Lipomyces tetrasporus</name>
    <dbReference type="NCBI Taxonomy" id="54092"/>
    <lineage>
        <taxon>Eukaryota</taxon>
        <taxon>Fungi</taxon>
        <taxon>Dikarya</taxon>
        <taxon>Ascomycota</taxon>
        <taxon>Saccharomycotina</taxon>
        <taxon>Lipomycetes</taxon>
        <taxon>Lipomycetales</taxon>
        <taxon>Lipomycetaceae</taxon>
        <taxon>Lipomyces</taxon>
    </lineage>
</organism>
<dbReference type="Proteomes" id="UP001217417">
    <property type="component" value="Unassembled WGS sequence"/>
</dbReference>
<evidence type="ECO:0000256" key="2">
    <source>
        <dbReference type="ARBA" id="ARBA00023015"/>
    </source>
</evidence>
<dbReference type="InterPro" id="IPR051089">
    <property type="entry name" value="prtT"/>
</dbReference>
<feature type="compositionally biased region" description="Basic and acidic residues" evidence="6">
    <location>
        <begin position="163"/>
        <end position="178"/>
    </location>
</feature>
<dbReference type="RefSeq" id="XP_056040038.1">
    <property type="nucleotide sequence ID" value="XM_056190827.1"/>
</dbReference>
<keyword evidence="2" id="KW-0805">Transcription regulation</keyword>
<keyword evidence="8" id="KW-1185">Reference proteome</keyword>
<dbReference type="AlphaFoldDB" id="A0AAD7QK78"/>
<dbReference type="GeneID" id="80885993"/>
<dbReference type="InterPro" id="IPR001138">
    <property type="entry name" value="Zn2Cys6_DnaBD"/>
</dbReference>
<name>A0AAD7QK78_9ASCO</name>
<gene>
    <name evidence="7" type="ORF">POJ06DRAFT_304120</name>
</gene>
<keyword evidence="3" id="KW-0238">DNA-binding</keyword>
<evidence type="ECO:0000256" key="1">
    <source>
        <dbReference type="ARBA" id="ARBA00004123"/>
    </source>
</evidence>
<dbReference type="PANTHER" id="PTHR31845:SF32">
    <property type="entry name" value="MISCELLANEOUS ZN(II)2CYS6 TRANSCRIPTION FACTOR (EUROFUNG)-RELATED"/>
    <property type="match status" value="1"/>
</dbReference>
<dbReference type="GO" id="GO:0005634">
    <property type="term" value="C:nucleus"/>
    <property type="evidence" value="ECO:0007669"/>
    <property type="project" value="UniProtKB-SubCell"/>
</dbReference>
<dbReference type="EMBL" id="JARPMG010000013">
    <property type="protein sequence ID" value="KAJ8096588.1"/>
    <property type="molecule type" value="Genomic_DNA"/>
</dbReference>